<dbReference type="AlphaFoldDB" id="A0A926UQN8"/>
<sequence length="456" mass="51263">MRKYRYTPSWQAKRKSWLRNTLLIVVIALPLLVLMAELIARGAVLATGGVNQLTPNKTIAIAQSYAFRLQDSNGNNYPGLPDAGKLRVRRSPLLGYELLPDQNSEFWQVNAQGFRQDSAVPLDKPANEIRVFLMGGSTAFTNMAEQNQKALAFKIEKLLNDRVRAQNSNPERFKPKETPYFADQIESMQALPPRIRDGSYRVIAAAVPGYASGNELALLAHRVMAYSPNALVVLDGYEDMRSPSNQVAKEIGNIDQLLRDPIAQYRQHQGQQFSNWLNSLYLVKAWQKWVAPASVTTFSSDYQVFSADQLSKDANESQARLNRYLVNVQQMAKLANNIPMILVLQPEITGKLKSLTTDEENILQALGNDYRDRAIASYQLANQSLNGKLGATKFLNFYQLFQDSKQQAFIDPIHLTEVANDLVAKRLYDNLEQLFLVQPAPNPLNPEAVPPQRPLS</sequence>
<dbReference type="Proteomes" id="UP000631421">
    <property type="component" value="Unassembled WGS sequence"/>
</dbReference>
<dbReference type="RefSeq" id="WP_190348887.1">
    <property type="nucleotide sequence ID" value="NZ_JACJPY010000001.1"/>
</dbReference>
<reference evidence="1" key="2">
    <citation type="submission" date="2020-08" db="EMBL/GenBank/DDBJ databases">
        <authorList>
            <person name="Chen M."/>
            <person name="Teng W."/>
            <person name="Zhao L."/>
            <person name="Hu C."/>
            <person name="Zhou Y."/>
            <person name="Han B."/>
            <person name="Song L."/>
            <person name="Shu W."/>
        </authorList>
    </citation>
    <scope>NUCLEOTIDE SEQUENCE</scope>
    <source>
        <strain evidence="1">FACHB-1277</strain>
    </source>
</reference>
<comment type="caution">
    <text evidence="1">The sequence shown here is derived from an EMBL/GenBank/DDBJ whole genome shotgun (WGS) entry which is preliminary data.</text>
</comment>
<accession>A0A926UQN8</accession>
<evidence type="ECO:0000313" key="1">
    <source>
        <dbReference type="EMBL" id="MBD2148542.1"/>
    </source>
</evidence>
<name>A0A926UQN8_9CYAN</name>
<dbReference type="EMBL" id="JACJPY010000001">
    <property type="protein sequence ID" value="MBD2148542.1"/>
    <property type="molecule type" value="Genomic_DNA"/>
</dbReference>
<evidence type="ECO:0000313" key="2">
    <source>
        <dbReference type="Proteomes" id="UP000631421"/>
    </source>
</evidence>
<organism evidence="1 2">
    <name type="scientific">Pseudanabaena cinerea FACHB-1277</name>
    <dbReference type="NCBI Taxonomy" id="2949581"/>
    <lineage>
        <taxon>Bacteria</taxon>
        <taxon>Bacillati</taxon>
        <taxon>Cyanobacteriota</taxon>
        <taxon>Cyanophyceae</taxon>
        <taxon>Pseudanabaenales</taxon>
        <taxon>Pseudanabaenaceae</taxon>
        <taxon>Pseudanabaena</taxon>
        <taxon>Pseudanabaena cinerea</taxon>
    </lineage>
</organism>
<keyword evidence="1" id="KW-0378">Hydrolase</keyword>
<dbReference type="InterPro" id="IPR036514">
    <property type="entry name" value="SGNH_hydro_sf"/>
</dbReference>
<dbReference type="GO" id="GO:0016787">
    <property type="term" value="F:hydrolase activity"/>
    <property type="evidence" value="ECO:0007669"/>
    <property type="project" value="UniProtKB-KW"/>
</dbReference>
<proteinExistence type="predicted"/>
<protein>
    <submittedName>
        <fullName evidence="1">SGNH/GDSL hydrolase family protein</fullName>
    </submittedName>
</protein>
<dbReference type="Gene3D" id="3.40.50.1110">
    <property type="entry name" value="SGNH hydrolase"/>
    <property type="match status" value="1"/>
</dbReference>
<reference evidence="1" key="1">
    <citation type="journal article" date="2015" name="ISME J.">
        <title>Draft Genome Sequence of Streptomyces incarnatus NRRL8089, which Produces the Nucleoside Antibiotic Sinefungin.</title>
        <authorList>
            <person name="Oshima K."/>
            <person name="Hattori M."/>
            <person name="Shimizu H."/>
            <person name="Fukuda K."/>
            <person name="Nemoto M."/>
            <person name="Inagaki K."/>
            <person name="Tamura T."/>
        </authorList>
    </citation>
    <scope>NUCLEOTIDE SEQUENCE</scope>
    <source>
        <strain evidence="1">FACHB-1277</strain>
    </source>
</reference>
<keyword evidence="2" id="KW-1185">Reference proteome</keyword>
<dbReference type="SUPFAM" id="SSF52266">
    <property type="entry name" value="SGNH hydrolase"/>
    <property type="match status" value="1"/>
</dbReference>
<gene>
    <name evidence="1" type="ORF">H6F44_00105</name>
</gene>